<name>A0A1I6ECS1_9PSEU</name>
<proteinExistence type="predicted"/>
<dbReference type="RefSeq" id="WP_143138671.1">
    <property type="nucleotide sequence ID" value="NZ_FOYL01000004.1"/>
</dbReference>
<evidence type="ECO:0000313" key="2">
    <source>
        <dbReference type="Proteomes" id="UP000198583"/>
    </source>
</evidence>
<accession>A0A1I6ECS1</accession>
<dbReference type="AlphaFoldDB" id="A0A1I6ECS1"/>
<keyword evidence="2" id="KW-1185">Reference proteome</keyword>
<dbReference type="Proteomes" id="UP000198583">
    <property type="component" value="Unassembled WGS sequence"/>
</dbReference>
<organism evidence="1 2">
    <name type="scientific">Lentzea waywayandensis</name>
    <dbReference type="NCBI Taxonomy" id="84724"/>
    <lineage>
        <taxon>Bacteria</taxon>
        <taxon>Bacillati</taxon>
        <taxon>Actinomycetota</taxon>
        <taxon>Actinomycetes</taxon>
        <taxon>Pseudonocardiales</taxon>
        <taxon>Pseudonocardiaceae</taxon>
        <taxon>Lentzea</taxon>
    </lineage>
</organism>
<protein>
    <submittedName>
        <fullName evidence="1">Uncharacterized protein</fullName>
    </submittedName>
</protein>
<sequence>MINATKSMRSIRRRERWLDLLNAALVRDYLVSRPPVDADAFVRMPDVASHINSLHTGIVYTGFDGDHFGLTSLMRQYVLKGHRVPANPESIIGYKDSVDAHGSKLDVLLDDLAVLGRCDELWIFTDVAPTARDAAANLAEGALLELAYFLYICEAENRSTAPVRFVSIASLQGVASAASHVFRGTFAELIGNLTSDQQRILEILEDLRCGLLALPKIAYILHDPLDAKYMDWLRPTAYKGHRVPLVPQLAVEYGDIRSAVVDRRVDGPLACPITSWALLTRLADELWLLPSVSVDRPDSYTCEIVKLVWQSQGRSADGLIKREWSDFGIPKVVHEDKWPLTEREGRR</sequence>
<evidence type="ECO:0000313" key="1">
    <source>
        <dbReference type="EMBL" id="SFR15540.1"/>
    </source>
</evidence>
<dbReference type="EMBL" id="FOYL01000004">
    <property type="protein sequence ID" value="SFR15540.1"/>
    <property type="molecule type" value="Genomic_DNA"/>
</dbReference>
<gene>
    <name evidence="1" type="ORF">SAMN04488564_104181</name>
</gene>
<reference evidence="2" key="1">
    <citation type="submission" date="2016-10" db="EMBL/GenBank/DDBJ databases">
        <authorList>
            <person name="Varghese N."/>
            <person name="Submissions S."/>
        </authorList>
    </citation>
    <scope>NUCLEOTIDE SEQUENCE [LARGE SCALE GENOMIC DNA]</scope>
    <source>
        <strain evidence="2">DSM 44232</strain>
    </source>
</reference>
<dbReference type="STRING" id="84724.SAMN04488564_104181"/>